<accession>A0A835A407</accession>
<feature type="compositionally biased region" description="Acidic residues" evidence="1">
    <location>
        <begin position="268"/>
        <end position="278"/>
    </location>
</feature>
<feature type="region of interest" description="Disordered" evidence="1">
    <location>
        <begin position="265"/>
        <end position="291"/>
    </location>
</feature>
<feature type="compositionally biased region" description="Low complexity" evidence="1">
    <location>
        <begin position="279"/>
        <end position="291"/>
    </location>
</feature>
<dbReference type="EMBL" id="JACEFO010002751">
    <property type="protein sequence ID" value="KAF8649978.1"/>
    <property type="molecule type" value="Genomic_DNA"/>
</dbReference>
<dbReference type="AlphaFoldDB" id="A0A835A407"/>
<dbReference type="PANTHER" id="PTHR33085">
    <property type="entry name" value="OS12G0113100 PROTEIN-RELATED"/>
    <property type="match status" value="1"/>
</dbReference>
<gene>
    <name evidence="2" type="ORF">HU200_064136</name>
</gene>
<evidence type="ECO:0000313" key="3">
    <source>
        <dbReference type="Proteomes" id="UP000636709"/>
    </source>
</evidence>
<proteinExistence type="predicted"/>
<evidence type="ECO:0000313" key="2">
    <source>
        <dbReference type="EMBL" id="KAF8649978.1"/>
    </source>
</evidence>
<reference evidence="2" key="1">
    <citation type="submission" date="2020-07" db="EMBL/GenBank/DDBJ databases">
        <title>Genome sequence and genetic diversity analysis of an under-domesticated orphan crop, white fonio (Digitaria exilis).</title>
        <authorList>
            <person name="Bennetzen J.L."/>
            <person name="Chen S."/>
            <person name="Ma X."/>
            <person name="Wang X."/>
            <person name="Yssel A.E.J."/>
            <person name="Chaluvadi S.R."/>
            <person name="Johnson M."/>
            <person name="Gangashetty P."/>
            <person name="Hamidou F."/>
            <person name="Sanogo M.D."/>
            <person name="Zwaenepoel A."/>
            <person name="Wallace J."/>
            <person name="Van De Peer Y."/>
            <person name="Van Deynze A."/>
        </authorList>
    </citation>
    <scope>NUCLEOTIDE SEQUENCE</scope>
    <source>
        <tissue evidence="2">Leaves</tissue>
    </source>
</reference>
<dbReference type="SUPFAM" id="SSF50965">
    <property type="entry name" value="Galactose oxidase, central domain"/>
    <property type="match status" value="1"/>
</dbReference>
<dbReference type="Proteomes" id="UP000636709">
    <property type="component" value="Unassembled WGS sequence"/>
</dbReference>
<dbReference type="PANTHER" id="PTHR33085:SF37">
    <property type="entry name" value="OS12G0139800 PROTEIN"/>
    <property type="match status" value="1"/>
</dbReference>
<sequence>MTPEEFRNPPDISVSSYAAVGPYILMSLEQRDKGTYGFHVVKKTWEKVGDNGLPFVGHGVPLGGSLFAACGVNGDRAVSVFHMSIKASSTPAASPEIATSVLSIQELPLAFPLASKGEIPQPDFFPLGKGSFCSIRKAACQSQESNCLVDLQIIKLTAFQMDNVEEANLAAEAPVQLGQHNHRAYEFNVRARSSCLSLPMPEAVVAVLSMDNEVLSSRRPYRWDTGGTSSGSSTEEDGRNRSVVYLALLRQDWTARQTSSPLYKVDVDITDDDPDSDDSSSPVAPSPAAAPRVKLHRTCDLEADMSGKTFVFLQSSGWIVGVGGDPGRTIILDTKTGEVIRGPDLVSKKWSPVVSVVGDKVYALTKAPNYLEDPDFAPWFEVLDLSNPIFTETTEEGFLQLNNACSWKALPYPIFFPHLLAPWEFRRPPVIAVLSSVVVGTYILVSLNQPSNCVFVFDTGSGQWHKVVGEHLPFVVAAAPRDGHGGDDIFLAFSRENGPIKAYRIVVVCDASTASKPSPDDDDNGGCAVELTITAIMVRNKEHLEVVGRMCLVSLDREHFSVLSWEEGHGRFLIYDKETETKYPRKLYLKLLTYRMESPVLHGKTPEIVVSSQREQTFKICSSLGFASSPIAFALSII</sequence>
<dbReference type="OrthoDB" id="581507at2759"/>
<protein>
    <submittedName>
        <fullName evidence="2">Uncharacterized protein</fullName>
    </submittedName>
</protein>
<dbReference type="InterPro" id="IPR011043">
    <property type="entry name" value="Gal_Oxase/kelch_b-propeller"/>
</dbReference>
<evidence type="ECO:0000256" key="1">
    <source>
        <dbReference type="SAM" id="MobiDB-lite"/>
    </source>
</evidence>
<keyword evidence="3" id="KW-1185">Reference proteome</keyword>
<organism evidence="2 3">
    <name type="scientific">Digitaria exilis</name>
    <dbReference type="NCBI Taxonomy" id="1010633"/>
    <lineage>
        <taxon>Eukaryota</taxon>
        <taxon>Viridiplantae</taxon>
        <taxon>Streptophyta</taxon>
        <taxon>Embryophyta</taxon>
        <taxon>Tracheophyta</taxon>
        <taxon>Spermatophyta</taxon>
        <taxon>Magnoliopsida</taxon>
        <taxon>Liliopsida</taxon>
        <taxon>Poales</taxon>
        <taxon>Poaceae</taxon>
        <taxon>PACMAD clade</taxon>
        <taxon>Panicoideae</taxon>
        <taxon>Panicodae</taxon>
        <taxon>Paniceae</taxon>
        <taxon>Anthephorinae</taxon>
        <taxon>Digitaria</taxon>
    </lineage>
</organism>
<comment type="caution">
    <text evidence="2">The sequence shown here is derived from an EMBL/GenBank/DDBJ whole genome shotgun (WGS) entry which is preliminary data.</text>
</comment>
<dbReference type="Pfam" id="PF07893">
    <property type="entry name" value="DUF1668"/>
    <property type="match status" value="2"/>
</dbReference>
<dbReference type="InterPro" id="IPR012871">
    <property type="entry name" value="DUF1668_ORYSA"/>
</dbReference>
<name>A0A835A407_9POAL</name>